<evidence type="ECO:0000313" key="1">
    <source>
        <dbReference type="EMBL" id="GMH03429.1"/>
    </source>
</evidence>
<comment type="caution">
    <text evidence="1">The sequence shown here is derived from an EMBL/GenBank/DDBJ whole genome shotgun (WGS) entry which is preliminary data.</text>
</comment>
<sequence>MAVAPNDGCILMLLHPVECSTMLNGSLEWCQSRCDVLEGGDVGFLASSFSPPMRVVDLDDTDVDASYPGSFWGQTYFKQLKFWISHLCETGSAHSLLLAPDEQYFQAPNTSLAPSDATCHLNALNERKPLVPGVAVGGLNGPLSLPSVMDGIYSRPPVAHCQFGVEAGLAVLMWPVNLKLLSNVVLEILKKNAELECSVASLGFGKFANCRNGNYLVCWHVGIPAPLSRSQIGQSAPSADVDI</sequence>
<evidence type="ECO:0000313" key="2">
    <source>
        <dbReference type="Proteomes" id="UP001279734"/>
    </source>
</evidence>
<dbReference type="Proteomes" id="UP001279734">
    <property type="component" value="Unassembled WGS sequence"/>
</dbReference>
<proteinExistence type="predicted"/>
<gene>
    <name evidence="1" type="ORF">Nepgr_005268</name>
</gene>
<keyword evidence="2" id="KW-1185">Reference proteome</keyword>
<reference evidence="1" key="1">
    <citation type="submission" date="2023-05" db="EMBL/GenBank/DDBJ databases">
        <title>Nepenthes gracilis genome sequencing.</title>
        <authorList>
            <person name="Fukushima K."/>
        </authorList>
    </citation>
    <scope>NUCLEOTIDE SEQUENCE</scope>
    <source>
        <strain evidence="1">SING2019-196</strain>
    </source>
</reference>
<accession>A0AAD3S3B9</accession>
<name>A0AAD3S3B9_NEPGR</name>
<organism evidence="1 2">
    <name type="scientific">Nepenthes gracilis</name>
    <name type="common">Slender pitcher plant</name>
    <dbReference type="NCBI Taxonomy" id="150966"/>
    <lineage>
        <taxon>Eukaryota</taxon>
        <taxon>Viridiplantae</taxon>
        <taxon>Streptophyta</taxon>
        <taxon>Embryophyta</taxon>
        <taxon>Tracheophyta</taxon>
        <taxon>Spermatophyta</taxon>
        <taxon>Magnoliopsida</taxon>
        <taxon>eudicotyledons</taxon>
        <taxon>Gunneridae</taxon>
        <taxon>Pentapetalae</taxon>
        <taxon>Caryophyllales</taxon>
        <taxon>Nepenthaceae</taxon>
        <taxon>Nepenthes</taxon>
    </lineage>
</organism>
<dbReference type="EMBL" id="BSYO01000004">
    <property type="protein sequence ID" value="GMH03429.1"/>
    <property type="molecule type" value="Genomic_DNA"/>
</dbReference>
<protein>
    <submittedName>
        <fullName evidence="1">Uncharacterized protein</fullName>
    </submittedName>
</protein>
<dbReference type="AlphaFoldDB" id="A0AAD3S3B9"/>